<sequence length="125" mass="14780">MMDFRPPIKTRTTEDLLMIAAAPDKWQPETVELAKEELRLRDVPESQIADARYFLEKVDKLGDLRRAKESYTIFDFIFEPFNTIFEILISWELEKDGYLRKARQQRVIRPVLILLILLMVVLAII</sequence>
<reference evidence="2 3" key="1">
    <citation type="submission" date="2018-04" db="EMBL/GenBank/DDBJ databases">
        <title>Pedobacter chongqingensis sp. nov., isolated from a rottenly hemp rope.</title>
        <authorList>
            <person name="Cai Y."/>
        </authorList>
    </citation>
    <scope>NUCLEOTIDE SEQUENCE [LARGE SCALE GENOMIC DNA]</scope>
    <source>
        <strain evidence="2 3">FJ4-8</strain>
    </source>
</reference>
<dbReference type="RefSeq" id="WP_109417209.1">
    <property type="nucleotide sequence ID" value="NZ_QEAS01000016.1"/>
</dbReference>
<organism evidence="2 3">
    <name type="scientific">Pararcticibacter amylolyticus</name>
    <dbReference type="NCBI Taxonomy" id="2173175"/>
    <lineage>
        <taxon>Bacteria</taxon>
        <taxon>Pseudomonadati</taxon>
        <taxon>Bacteroidota</taxon>
        <taxon>Sphingobacteriia</taxon>
        <taxon>Sphingobacteriales</taxon>
        <taxon>Sphingobacteriaceae</taxon>
        <taxon>Pararcticibacter</taxon>
    </lineage>
</organism>
<comment type="caution">
    <text evidence="2">The sequence shown here is derived from an EMBL/GenBank/DDBJ whole genome shotgun (WGS) entry which is preliminary data.</text>
</comment>
<dbReference type="AlphaFoldDB" id="A0A2U2PCV0"/>
<dbReference type="EMBL" id="QEAS01000016">
    <property type="protein sequence ID" value="PWG79193.1"/>
    <property type="molecule type" value="Genomic_DNA"/>
</dbReference>
<proteinExistence type="predicted"/>
<evidence type="ECO:0000313" key="2">
    <source>
        <dbReference type="EMBL" id="PWG79193.1"/>
    </source>
</evidence>
<keyword evidence="3" id="KW-1185">Reference proteome</keyword>
<evidence type="ECO:0000256" key="1">
    <source>
        <dbReference type="SAM" id="Phobius"/>
    </source>
</evidence>
<keyword evidence="1" id="KW-1133">Transmembrane helix</keyword>
<feature type="transmembrane region" description="Helical" evidence="1">
    <location>
        <begin position="107"/>
        <end position="124"/>
    </location>
</feature>
<name>A0A2U2PCV0_9SPHI</name>
<keyword evidence="1" id="KW-0812">Transmembrane</keyword>
<evidence type="ECO:0000313" key="3">
    <source>
        <dbReference type="Proteomes" id="UP000245647"/>
    </source>
</evidence>
<dbReference type="Proteomes" id="UP000245647">
    <property type="component" value="Unassembled WGS sequence"/>
</dbReference>
<dbReference type="OrthoDB" id="1164913at2"/>
<accession>A0A2U2PCV0</accession>
<protein>
    <submittedName>
        <fullName evidence="2">Uncharacterized protein</fullName>
    </submittedName>
</protein>
<keyword evidence="1" id="KW-0472">Membrane</keyword>
<gene>
    <name evidence="2" type="ORF">DDR33_18055</name>
</gene>